<dbReference type="AlphaFoldDB" id="A0A1S1YZL1"/>
<proteinExistence type="predicted"/>
<dbReference type="Proteomes" id="UP000179797">
    <property type="component" value="Unassembled WGS sequence"/>
</dbReference>
<evidence type="ECO:0008006" key="4">
    <source>
        <dbReference type="Google" id="ProtNLM"/>
    </source>
</evidence>
<evidence type="ECO:0000313" key="3">
    <source>
        <dbReference type="Proteomes" id="UP000179797"/>
    </source>
</evidence>
<sequence length="148" mass="16880">MSETKDKKTKVSANEVRERLKAEKIQLKEETKKYKEDLINVAADTVNDARGDVKKVMIYGAALVAAYSLTQWGFKVHNKRSQKKFLKKLSKENKNTGGLPLNESKNSVIPSFGKMLRDEAATFLIGVAKEELMNYLETRKDSRAKKRR</sequence>
<protein>
    <recommendedName>
        <fullName evidence="4">DUF3618 domain-containing protein</fullName>
    </recommendedName>
</protein>
<dbReference type="RefSeq" id="WP_044221712.1">
    <property type="nucleotide sequence ID" value="NZ_JRYR02000001.1"/>
</dbReference>
<evidence type="ECO:0000256" key="1">
    <source>
        <dbReference type="SAM" id="Coils"/>
    </source>
</evidence>
<reference evidence="2 3" key="1">
    <citation type="journal article" date="2012" name="Int. J. Syst. Evol. Microbiol.">
        <title>Flammeovirga pacifica sp. nov., isolated from deep-sea sediment.</title>
        <authorList>
            <person name="Xu H."/>
            <person name="Fu Y."/>
            <person name="Yang N."/>
            <person name="Ding Z."/>
            <person name="Lai Q."/>
            <person name="Zeng R."/>
        </authorList>
    </citation>
    <scope>NUCLEOTIDE SEQUENCE [LARGE SCALE GENOMIC DNA]</scope>
    <source>
        <strain evidence="3">DSM 24597 / LMG 26175 / WPAGA1</strain>
    </source>
</reference>
<comment type="caution">
    <text evidence="2">The sequence shown here is derived from an EMBL/GenBank/DDBJ whole genome shotgun (WGS) entry which is preliminary data.</text>
</comment>
<dbReference type="OrthoDB" id="980184at2"/>
<accession>A0A1S1YZL1</accession>
<gene>
    <name evidence="2" type="ORF">NH26_08750</name>
</gene>
<feature type="coiled-coil region" evidence="1">
    <location>
        <begin position="10"/>
        <end position="37"/>
    </location>
</feature>
<dbReference type="STRING" id="915059.NH26_08750"/>
<organism evidence="2 3">
    <name type="scientific">Flammeovirga pacifica</name>
    <dbReference type="NCBI Taxonomy" id="915059"/>
    <lineage>
        <taxon>Bacteria</taxon>
        <taxon>Pseudomonadati</taxon>
        <taxon>Bacteroidota</taxon>
        <taxon>Cytophagia</taxon>
        <taxon>Cytophagales</taxon>
        <taxon>Flammeovirgaceae</taxon>
        <taxon>Flammeovirga</taxon>
    </lineage>
</organism>
<name>A0A1S1YZL1_FLAPC</name>
<keyword evidence="3" id="KW-1185">Reference proteome</keyword>
<evidence type="ECO:0000313" key="2">
    <source>
        <dbReference type="EMBL" id="OHX66440.1"/>
    </source>
</evidence>
<dbReference type="EMBL" id="JRYR02000001">
    <property type="protein sequence ID" value="OHX66440.1"/>
    <property type="molecule type" value="Genomic_DNA"/>
</dbReference>
<keyword evidence="1" id="KW-0175">Coiled coil</keyword>